<protein>
    <submittedName>
        <fullName evidence="2">Uncharacterized protein</fullName>
    </submittedName>
</protein>
<feature type="non-terminal residue" evidence="2">
    <location>
        <position position="53"/>
    </location>
</feature>
<comment type="caution">
    <text evidence="2">The sequence shown here is derived from an EMBL/GenBank/DDBJ whole genome shotgun (WGS) entry which is preliminary data.</text>
</comment>
<dbReference type="EMBL" id="CATNWA010018393">
    <property type="protein sequence ID" value="CAI9607096.1"/>
    <property type="molecule type" value="Genomic_DNA"/>
</dbReference>
<keyword evidence="3" id="KW-1185">Reference proteome</keyword>
<organism evidence="2 3">
    <name type="scientific">Staurois parvus</name>
    <dbReference type="NCBI Taxonomy" id="386267"/>
    <lineage>
        <taxon>Eukaryota</taxon>
        <taxon>Metazoa</taxon>
        <taxon>Chordata</taxon>
        <taxon>Craniata</taxon>
        <taxon>Vertebrata</taxon>
        <taxon>Euteleostomi</taxon>
        <taxon>Amphibia</taxon>
        <taxon>Batrachia</taxon>
        <taxon>Anura</taxon>
        <taxon>Neobatrachia</taxon>
        <taxon>Ranoidea</taxon>
        <taxon>Ranidae</taxon>
        <taxon>Staurois</taxon>
    </lineage>
</organism>
<name>A0ABN9GHS6_9NEOB</name>
<gene>
    <name evidence="2" type="ORF">SPARVUS_LOCUS13892234</name>
</gene>
<reference evidence="2" key="1">
    <citation type="submission" date="2023-05" db="EMBL/GenBank/DDBJ databases">
        <authorList>
            <person name="Stuckert A."/>
        </authorList>
    </citation>
    <scope>NUCLEOTIDE SEQUENCE</scope>
</reference>
<sequence>MRMISLAPRHPLGTRDTSQAAGPFTMRHAMSYMQTWAPGCDSLQLHSRVPTAH</sequence>
<evidence type="ECO:0000313" key="3">
    <source>
        <dbReference type="Proteomes" id="UP001162483"/>
    </source>
</evidence>
<proteinExistence type="predicted"/>
<accession>A0ABN9GHS6</accession>
<evidence type="ECO:0000256" key="1">
    <source>
        <dbReference type="SAM" id="MobiDB-lite"/>
    </source>
</evidence>
<dbReference type="Proteomes" id="UP001162483">
    <property type="component" value="Unassembled WGS sequence"/>
</dbReference>
<evidence type="ECO:0000313" key="2">
    <source>
        <dbReference type="EMBL" id="CAI9607096.1"/>
    </source>
</evidence>
<feature type="region of interest" description="Disordered" evidence="1">
    <location>
        <begin position="1"/>
        <end position="20"/>
    </location>
</feature>